<dbReference type="Gene3D" id="3.40.50.450">
    <property type="match status" value="1"/>
</dbReference>
<name>A0ABV1E368_9FIRM</name>
<gene>
    <name evidence="2" type="ORF">WMO26_13050</name>
</gene>
<keyword evidence="1" id="KW-1133">Transmembrane helix</keyword>
<evidence type="ECO:0000256" key="1">
    <source>
        <dbReference type="SAM" id="Phobius"/>
    </source>
</evidence>
<dbReference type="PANTHER" id="PTHR38440:SF1">
    <property type="entry name" value="UPF0398 PROTEIN SPR0331"/>
    <property type="match status" value="1"/>
</dbReference>
<keyword evidence="3" id="KW-1185">Reference proteome</keyword>
<dbReference type="EMBL" id="JBBMFD010000041">
    <property type="protein sequence ID" value="MEQ2441759.1"/>
    <property type="molecule type" value="Genomic_DNA"/>
</dbReference>
<feature type="transmembrane region" description="Helical" evidence="1">
    <location>
        <begin position="38"/>
        <end position="60"/>
    </location>
</feature>
<evidence type="ECO:0000313" key="3">
    <source>
        <dbReference type="Proteomes" id="UP001489509"/>
    </source>
</evidence>
<organism evidence="2 3">
    <name type="scientific">Solibaculum intestinale</name>
    <dbReference type="NCBI Taxonomy" id="3133165"/>
    <lineage>
        <taxon>Bacteria</taxon>
        <taxon>Bacillati</taxon>
        <taxon>Bacillota</taxon>
        <taxon>Clostridia</taxon>
        <taxon>Eubacteriales</taxon>
        <taxon>Oscillospiraceae</taxon>
        <taxon>Solibaculum</taxon>
    </lineage>
</organism>
<proteinExistence type="predicted"/>
<dbReference type="InterPro" id="IPR010697">
    <property type="entry name" value="YspA"/>
</dbReference>
<dbReference type="Proteomes" id="UP001489509">
    <property type="component" value="Unassembled WGS sequence"/>
</dbReference>
<keyword evidence="1" id="KW-0812">Transmembrane</keyword>
<keyword evidence="1" id="KW-0472">Membrane</keyword>
<dbReference type="Pfam" id="PF06908">
    <property type="entry name" value="YpsA"/>
    <property type="match status" value="1"/>
</dbReference>
<protein>
    <submittedName>
        <fullName evidence="2">SLOG family protein</fullName>
    </submittedName>
</protein>
<dbReference type="PANTHER" id="PTHR38440">
    <property type="entry name" value="UPF0398 PROTEIN YPSA"/>
    <property type="match status" value="1"/>
</dbReference>
<dbReference type="RefSeq" id="WP_349221062.1">
    <property type="nucleotide sequence ID" value="NZ_JBBMFD010000041.1"/>
</dbReference>
<accession>A0ABV1E368</accession>
<evidence type="ECO:0000313" key="2">
    <source>
        <dbReference type="EMBL" id="MEQ2441759.1"/>
    </source>
</evidence>
<reference evidence="2 3" key="1">
    <citation type="submission" date="2024-03" db="EMBL/GenBank/DDBJ databases">
        <title>Human intestinal bacterial collection.</title>
        <authorList>
            <person name="Pauvert C."/>
            <person name="Hitch T.C.A."/>
            <person name="Clavel T."/>
        </authorList>
    </citation>
    <scope>NUCLEOTIDE SEQUENCE [LARGE SCALE GENOMIC DNA]</scope>
    <source>
        <strain evidence="2 3">CLA-JM-H44</strain>
    </source>
</reference>
<comment type="caution">
    <text evidence="2">The sequence shown here is derived from an EMBL/GenBank/DDBJ whole genome shotgun (WGS) entry which is preliminary data.</text>
</comment>
<sequence length="158" mass="18069">MPYKTCCFTGHRRLPPEEIPALRKRLEEEIRRLYREDFHYFAAGGALGFDTLAALTVLSLRKELPGLRLILVLPCIDQTRGWPPQDVDLYDFIKRRADKVVYTGQGYTPGCMHRRNRTLVEGSDCCLSYLTRRSGGTFYTVEYCRKQGVPVIHLGAGL</sequence>
<dbReference type="SUPFAM" id="SSF102405">
    <property type="entry name" value="MCP/YpsA-like"/>
    <property type="match status" value="1"/>
</dbReference>